<comment type="caution">
    <text evidence="2">The sequence shown here is derived from an EMBL/GenBank/DDBJ whole genome shotgun (WGS) entry which is preliminary data.</text>
</comment>
<accession>A0A1J9P6U3</accession>
<feature type="region of interest" description="Disordered" evidence="1">
    <location>
        <begin position="1"/>
        <end position="35"/>
    </location>
</feature>
<sequence>MPQKSPHSASPLKTSKVAPTQPTPTPTKISLPDPNGQLATHYFLPMPMSRPLILGMPWLQQTNPDIHWDSGRLFDRFRMRQLDRQRLPWETPNPKPTVDDIIPVIAWLQTSRDPTTSLPPELDDFQDVFHLPTANTLAPRSDADMKIILMDGEAVGGMYRIAVCKFS</sequence>
<dbReference type="AlphaFoldDB" id="A0A1J9P6U3"/>
<evidence type="ECO:0000256" key="1">
    <source>
        <dbReference type="SAM" id="MobiDB-lite"/>
    </source>
</evidence>
<proteinExistence type="predicted"/>
<feature type="compositionally biased region" description="Polar residues" evidence="1">
    <location>
        <begin position="1"/>
        <end position="20"/>
    </location>
</feature>
<dbReference type="EMBL" id="LGTZ01002605">
    <property type="protein sequence ID" value="OJD12377.1"/>
    <property type="molecule type" value="Genomic_DNA"/>
</dbReference>
<keyword evidence="3" id="KW-1185">Reference proteome</keyword>
<organism evidence="2 3">
    <name type="scientific">Blastomyces percursus</name>
    <dbReference type="NCBI Taxonomy" id="1658174"/>
    <lineage>
        <taxon>Eukaryota</taxon>
        <taxon>Fungi</taxon>
        <taxon>Dikarya</taxon>
        <taxon>Ascomycota</taxon>
        <taxon>Pezizomycotina</taxon>
        <taxon>Eurotiomycetes</taxon>
        <taxon>Eurotiomycetidae</taxon>
        <taxon>Onygenales</taxon>
        <taxon>Ajellomycetaceae</taxon>
        <taxon>Blastomyces</taxon>
    </lineage>
</organism>
<dbReference type="OrthoDB" id="128646at2759"/>
<evidence type="ECO:0000313" key="3">
    <source>
        <dbReference type="Proteomes" id="UP000242791"/>
    </source>
</evidence>
<protein>
    <submittedName>
        <fullName evidence="2">Uncharacterized protein</fullName>
    </submittedName>
</protein>
<evidence type="ECO:0000313" key="2">
    <source>
        <dbReference type="EMBL" id="OJD12377.1"/>
    </source>
</evidence>
<dbReference type="Proteomes" id="UP000242791">
    <property type="component" value="Unassembled WGS sequence"/>
</dbReference>
<reference evidence="2 3" key="1">
    <citation type="submission" date="2015-08" db="EMBL/GenBank/DDBJ databases">
        <title>Emmonsia species relationships and genome sequence.</title>
        <authorList>
            <person name="Cuomo C.A."/>
            <person name="Schwartz I.S."/>
            <person name="Kenyon C."/>
            <person name="De Hoog G.S."/>
            <person name="Govender N.P."/>
            <person name="Botha A."/>
            <person name="Moreno L."/>
            <person name="De Vries M."/>
            <person name="Munoz J.F."/>
            <person name="Stielow J.B."/>
        </authorList>
    </citation>
    <scope>NUCLEOTIDE SEQUENCE [LARGE SCALE GENOMIC DNA]</scope>
    <source>
        <strain evidence="2 3">EI222</strain>
    </source>
</reference>
<dbReference type="VEuPathDB" id="FungiDB:ACJ73_09365"/>
<gene>
    <name evidence="2" type="ORF">ACJ73_09365</name>
</gene>
<name>A0A1J9P6U3_9EURO</name>